<dbReference type="Proteomes" id="UP000800097">
    <property type="component" value="Unassembled WGS sequence"/>
</dbReference>
<keyword evidence="3" id="KW-1185">Reference proteome</keyword>
<dbReference type="InterPro" id="IPR001810">
    <property type="entry name" value="F-box_dom"/>
</dbReference>
<dbReference type="AlphaFoldDB" id="A0A6A6JBN1"/>
<dbReference type="GeneID" id="54549688"/>
<reference evidence="2" key="1">
    <citation type="journal article" date="2020" name="Stud. Mycol.">
        <title>101 Dothideomycetes genomes: a test case for predicting lifestyles and emergence of pathogens.</title>
        <authorList>
            <person name="Haridas S."/>
            <person name="Albert R."/>
            <person name="Binder M."/>
            <person name="Bloem J."/>
            <person name="Labutti K."/>
            <person name="Salamov A."/>
            <person name="Andreopoulos B."/>
            <person name="Baker S."/>
            <person name="Barry K."/>
            <person name="Bills G."/>
            <person name="Bluhm B."/>
            <person name="Cannon C."/>
            <person name="Castanera R."/>
            <person name="Culley D."/>
            <person name="Daum C."/>
            <person name="Ezra D."/>
            <person name="Gonzalez J."/>
            <person name="Henrissat B."/>
            <person name="Kuo A."/>
            <person name="Liang C."/>
            <person name="Lipzen A."/>
            <person name="Lutzoni F."/>
            <person name="Magnuson J."/>
            <person name="Mondo S."/>
            <person name="Nolan M."/>
            <person name="Ohm R."/>
            <person name="Pangilinan J."/>
            <person name="Park H.-J."/>
            <person name="Ramirez L."/>
            <person name="Alfaro M."/>
            <person name="Sun H."/>
            <person name="Tritt A."/>
            <person name="Yoshinaga Y."/>
            <person name="Zwiers L.-H."/>
            <person name="Turgeon B."/>
            <person name="Goodwin S."/>
            <person name="Spatafora J."/>
            <person name="Crous P."/>
            <person name="Grigoriev I."/>
        </authorList>
    </citation>
    <scope>NUCLEOTIDE SEQUENCE</scope>
    <source>
        <strain evidence="2">CBS 379.55</strain>
    </source>
</reference>
<dbReference type="InterPro" id="IPR036047">
    <property type="entry name" value="F-box-like_dom_sf"/>
</dbReference>
<dbReference type="SUPFAM" id="SSF52047">
    <property type="entry name" value="RNI-like"/>
    <property type="match status" value="1"/>
</dbReference>
<dbReference type="Pfam" id="PF12937">
    <property type="entry name" value="F-box-like"/>
    <property type="match status" value="1"/>
</dbReference>
<name>A0A6A6JBN1_WESOR</name>
<proteinExistence type="predicted"/>
<evidence type="ECO:0000313" key="3">
    <source>
        <dbReference type="Proteomes" id="UP000800097"/>
    </source>
</evidence>
<organism evidence="2 3">
    <name type="scientific">Westerdykella ornata</name>
    <dbReference type="NCBI Taxonomy" id="318751"/>
    <lineage>
        <taxon>Eukaryota</taxon>
        <taxon>Fungi</taxon>
        <taxon>Dikarya</taxon>
        <taxon>Ascomycota</taxon>
        <taxon>Pezizomycotina</taxon>
        <taxon>Dothideomycetes</taxon>
        <taxon>Pleosporomycetidae</taxon>
        <taxon>Pleosporales</taxon>
        <taxon>Sporormiaceae</taxon>
        <taxon>Westerdykella</taxon>
    </lineage>
</organism>
<feature type="domain" description="F-box" evidence="1">
    <location>
        <begin position="13"/>
        <end position="58"/>
    </location>
</feature>
<sequence length="418" mass="47438">MKSVPQGSPAHTNYLPDELLLQVLAYVESFQQSDLAHFCLVSRQWYNIGIGSLYREPVLVGKAYDLFVRAICPSRNIHVKKSDLAGLVKVLDLSRIVHQGNKATTARLLNRTKPSLECFIAPQASFGVNCWAALSKCKNLRHLDLSLVFTTISFQELGHTVSQLPNLRRLYFPRCSTKDEDASGSAIAPWKWSEEMQHIQFSGKISGSIISSILNDSPHRPTKLTSLSFSHCAVLNHTDVLSTVSINAETLTHLVVRNVPFVQSGQLNTILEYVPCLKSLTMAVEFIDMSFGLPDDLDPDKKYDSKPLETLTLVTNQRTSGYGHGAFGADDLYLLVRARTLGRLRYLNLERAVGWSEEDREWAEQILTDLDSSNWKNRLWHYEPFKGKYEGWSWDDWMETVEGRRMAPRFRVLEHSYA</sequence>
<evidence type="ECO:0000313" key="2">
    <source>
        <dbReference type="EMBL" id="KAF2273667.1"/>
    </source>
</evidence>
<dbReference type="InterPro" id="IPR032675">
    <property type="entry name" value="LRR_dom_sf"/>
</dbReference>
<dbReference type="OrthoDB" id="2125396at2759"/>
<dbReference type="Gene3D" id="3.80.10.10">
    <property type="entry name" value="Ribonuclease Inhibitor"/>
    <property type="match status" value="1"/>
</dbReference>
<protein>
    <recommendedName>
        <fullName evidence="1">F-box domain-containing protein</fullName>
    </recommendedName>
</protein>
<accession>A0A6A6JBN1</accession>
<gene>
    <name evidence="2" type="ORF">EI97DRAFT_403768</name>
</gene>
<dbReference type="SUPFAM" id="SSF81383">
    <property type="entry name" value="F-box domain"/>
    <property type="match status" value="1"/>
</dbReference>
<dbReference type="RefSeq" id="XP_033651206.1">
    <property type="nucleotide sequence ID" value="XM_033796513.1"/>
</dbReference>
<dbReference type="EMBL" id="ML986508">
    <property type="protein sequence ID" value="KAF2273667.1"/>
    <property type="molecule type" value="Genomic_DNA"/>
</dbReference>
<dbReference type="Gene3D" id="1.20.1280.50">
    <property type="match status" value="1"/>
</dbReference>
<evidence type="ECO:0000259" key="1">
    <source>
        <dbReference type="Pfam" id="PF12937"/>
    </source>
</evidence>